<sequence>MKARTIDFPRWLIAGALSTVLVGGALWYMQPTLPPDNHQPTTGIQASDQSSAPVNASAGTNDKLQPAPAPEPTQEEQYQTPQSLGPEPFAPSLAGTQIDGVLRADANGQLVIDLRVRDFFDYFLSTVGEVSPETAIGQIESMARTHLPEAAASRALELLDQYLAYKQSALSVMQTELDPALRGDPSYQLRALGDALARLKQLRQTTFDAEAHQAFFGLEEAYSEYTLAGLAIQQRNDLSSQGKQALIEWHRNQLPEQIRNTEQRLHASTRQQQARVAAIDAAGSPSDAGERLAELGLPAEEVTSVVNYLENRERFEGRFEDFRQAMNEEDASGLSAADRDRYRENLLEQYFPDEQDRTWARLKMLGNS</sequence>
<dbReference type="AlphaFoldDB" id="A0A1I6GWR0"/>
<name>A0A1I6GWR0_9GAMM</name>
<keyword evidence="5" id="KW-1003">Cell membrane</keyword>
<evidence type="ECO:0000313" key="19">
    <source>
        <dbReference type="Proteomes" id="UP000199290"/>
    </source>
</evidence>
<organism evidence="18 19">
    <name type="scientific">Marinobacter gudaonensis</name>
    <dbReference type="NCBI Taxonomy" id="375760"/>
    <lineage>
        <taxon>Bacteria</taxon>
        <taxon>Pseudomonadati</taxon>
        <taxon>Pseudomonadota</taxon>
        <taxon>Gammaproteobacteria</taxon>
        <taxon>Pseudomonadales</taxon>
        <taxon>Marinobacteraceae</taxon>
        <taxon>Marinobacter</taxon>
    </lineage>
</organism>
<evidence type="ECO:0000256" key="15">
    <source>
        <dbReference type="ARBA" id="ARBA00033028"/>
    </source>
</evidence>
<dbReference type="GO" id="GO:0006457">
    <property type="term" value="P:protein folding"/>
    <property type="evidence" value="ECO:0007669"/>
    <property type="project" value="InterPro"/>
</dbReference>
<dbReference type="EMBL" id="FOYV01000001">
    <property type="protein sequence ID" value="SFR46665.1"/>
    <property type="molecule type" value="Genomic_DNA"/>
</dbReference>
<evidence type="ECO:0000256" key="12">
    <source>
        <dbReference type="ARBA" id="ARBA00023186"/>
    </source>
</evidence>
<evidence type="ECO:0000256" key="8">
    <source>
        <dbReference type="ARBA" id="ARBA00022963"/>
    </source>
</evidence>
<reference evidence="19" key="1">
    <citation type="submission" date="2016-10" db="EMBL/GenBank/DDBJ databases">
        <authorList>
            <person name="Varghese N."/>
            <person name="Submissions S."/>
        </authorList>
    </citation>
    <scope>NUCLEOTIDE SEQUENCE [LARGE SCALE GENOMIC DNA]</scope>
    <source>
        <strain evidence="19">CGMCC 1.6294</strain>
    </source>
</reference>
<accession>A0A1I6GWR0</accession>
<dbReference type="Proteomes" id="UP000199290">
    <property type="component" value="Unassembled WGS sequence"/>
</dbReference>
<dbReference type="GO" id="GO:0016042">
    <property type="term" value="P:lipid catabolic process"/>
    <property type="evidence" value="ECO:0007669"/>
    <property type="project" value="UniProtKB-KW"/>
</dbReference>
<evidence type="ECO:0000256" key="17">
    <source>
        <dbReference type="SAM" id="Phobius"/>
    </source>
</evidence>
<evidence type="ECO:0000256" key="4">
    <source>
        <dbReference type="ARBA" id="ARBA00019692"/>
    </source>
</evidence>
<dbReference type="Pfam" id="PF03280">
    <property type="entry name" value="Lipase_chap"/>
    <property type="match status" value="1"/>
</dbReference>
<dbReference type="InterPro" id="IPR004961">
    <property type="entry name" value="Lipase_chaperone"/>
</dbReference>
<keyword evidence="6" id="KW-0997">Cell inner membrane</keyword>
<evidence type="ECO:0000256" key="2">
    <source>
        <dbReference type="ARBA" id="ARBA00004383"/>
    </source>
</evidence>
<keyword evidence="7 17" id="KW-0812">Transmembrane</keyword>
<dbReference type="SUPFAM" id="SSF158855">
    <property type="entry name" value="Lipase chaperone-like"/>
    <property type="match status" value="1"/>
</dbReference>
<evidence type="ECO:0000256" key="11">
    <source>
        <dbReference type="ARBA" id="ARBA00023136"/>
    </source>
</evidence>
<dbReference type="GO" id="GO:0051082">
    <property type="term" value="F:unfolded protein binding"/>
    <property type="evidence" value="ECO:0007669"/>
    <property type="project" value="InterPro"/>
</dbReference>
<keyword evidence="10" id="KW-0443">Lipid metabolism</keyword>
<comment type="similarity">
    <text evidence="3">Belongs to the lipase chaperone family.</text>
</comment>
<protein>
    <recommendedName>
        <fullName evidence="4">Lipase chaperone</fullName>
    </recommendedName>
    <alternativeName>
        <fullName evidence="15">Lipase foldase</fullName>
    </alternativeName>
    <alternativeName>
        <fullName evidence="13">Lipase helper protein</fullName>
    </alternativeName>
    <alternativeName>
        <fullName evidence="14">Lipase modulator</fullName>
    </alternativeName>
</protein>
<dbReference type="RefSeq" id="WP_091988215.1">
    <property type="nucleotide sequence ID" value="NZ_FOYV01000001.1"/>
</dbReference>
<keyword evidence="8" id="KW-0442">Lipid degradation</keyword>
<evidence type="ECO:0000256" key="5">
    <source>
        <dbReference type="ARBA" id="ARBA00022475"/>
    </source>
</evidence>
<evidence type="ECO:0000256" key="13">
    <source>
        <dbReference type="ARBA" id="ARBA00030948"/>
    </source>
</evidence>
<proteinExistence type="inferred from homology"/>
<evidence type="ECO:0000256" key="6">
    <source>
        <dbReference type="ARBA" id="ARBA00022519"/>
    </source>
</evidence>
<dbReference type="STRING" id="375760.SAMN04488073_1689"/>
<evidence type="ECO:0000256" key="3">
    <source>
        <dbReference type="ARBA" id="ARBA00010358"/>
    </source>
</evidence>
<feature type="compositionally biased region" description="Polar residues" evidence="16">
    <location>
        <begin position="38"/>
        <end position="63"/>
    </location>
</feature>
<evidence type="ECO:0000256" key="16">
    <source>
        <dbReference type="SAM" id="MobiDB-lite"/>
    </source>
</evidence>
<feature type="transmembrane region" description="Helical" evidence="17">
    <location>
        <begin position="12"/>
        <end position="29"/>
    </location>
</feature>
<keyword evidence="9 17" id="KW-1133">Transmembrane helix</keyword>
<keyword evidence="19" id="KW-1185">Reference proteome</keyword>
<gene>
    <name evidence="18" type="ORF">SAMN04488073_1689</name>
</gene>
<evidence type="ECO:0000256" key="14">
    <source>
        <dbReference type="ARBA" id="ARBA00031542"/>
    </source>
</evidence>
<dbReference type="GO" id="GO:0005886">
    <property type="term" value="C:plasma membrane"/>
    <property type="evidence" value="ECO:0007669"/>
    <property type="project" value="UniProtKB-SubCell"/>
</dbReference>
<evidence type="ECO:0000256" key="9">
    <source>
        <dbReference type="ARBA" id="ARBA00022989"/>
    </source>
</evidence>
<keyword evidence="11 17" id="KW-0472">Membrane</keyword>
<keyword evidence="12" id="KW-0143">Chaperone</keyword>
<evidence type="ECO:0000256" key="7">
    <source>
        <dbReference type="ARBA" id="ARBA00022692"/>
    </source>
</evidence>
<evidence type="ECO:0000256" key="10">
    <source>
        <dbReference type="ARBA" id="ARBA00023098"/>
    </source>
</evidence>
<comment type="subcellular location">
    <subcellularLocation>
        <location evidence="2">Cell inner membrane</location>
        <topology evidence="2">Single-pass membrane protein</topology>
        <orientation evidence="2">Periplasmic side</orientation>
    </subcellularLocation>
</comment>
<dbReference type="OrthoDB" id="7025807at2"/>
<feature type="region of interest" description="Disordered" evidence="16">
    <location>
        <begin position="33"/>
        <end position="91"/>
    </location>
</feature>
<comment type="function">
    <text evidence="1">May be involved in the folding of the extracellular lipase during its passage through the periplasm.</text>
</comment>
<evidence type="ECO:0000313" key="18">
    <source>
        <dbReference type="EMBL" id="SFR46665.1"/>
    </source>
</evidence>
<evidence type="ECO:0000256" key="1">
    <source>
        <dbReference type="ARBA" id="ARBA00003280"/>
    </source>
</evidence>